<sequence length="63" mass="7334">MGVEITSKIILFTDKTLEVKQALKNEVCTKKGTYYFKNDSLFLNKNDGSLHDVVFDSIYYFIF</sequence>
<evidence type="ECO:0000313" key="1">
    <source>
        <dbReference type="EMBL" id="PQB08165.1"/>
    </source>
</evidence>
<accession>A0A2S7KZS7</accession>
<dbReference type="EMBL" id="MQUA01000013">
    <property type="protein sequence ID" value="PQB08165.1"/>
    <property type="molecule type" value="Genomic_DNA"/>
</dbReference>
<keyword evidence="2" id="KW-1185">Reference proteome</keyword>
<proteinExistence type="predicted"/>
<organism evidence="1 2">
    <name type="scientific">Polaribacter filamentus</name>
    <dbReference type="NCBI Taxonomy" id="53483"/>
    <lineage>
        <taxon>Bacteria</taxon>
        <taxon>Pseudomonadati</taxon>
        <taxon>Bacteroidota</taxon>
        <taxon>Flavobacteriia</taxon>
        <taxon>Flavobacteriales</taxon>
        <taxon>Flavobacteriaceae</taxon>
    </lineage>
</organism>
<name>A0A2S7KZS7_9FLAO</name>
<dbReference type="OrthoDB" id="1202553at2"/>
<comment type="caution">
    <text evidence="1">The sequence shown here is derived from an EMBL/GenBank/DDBJ whole genome shotgun (WGS) entry which is preliminary data.</text>
</comment>
<dbReference type="AlphaFoldDB" id="A0A2S7KZS7"/>
<protein>
    <submittedName>
        <fullName evidence="1">Uncharacterized protein</fullName>
    </submittedName>
</protein>
<dbReference type="RefSeq" id="WP_104810369.1">
    <property type="nucleotide sequence ID" value="NZ_MQUA01000013.1"/>
</dbReference>
<evidence type="ECO:0000313" key="2">
    <source>
        <dbReference type="Proteomes" id="UP000239522"/>
    </source>
</evidence>
<gene>
    <name evidence="1" type="ORF">BST83_14210</name>
</gene>
<dbReference type="Proteomes" id="UP000239522">
    <property type="component" value="Unassembled WGS sequence"/>
</dbReference>
<reference evidence="1 2" key="1">
    <citation type="submission" date="2016-11" db="EMBL/GenBank/DDBJ databases">
        <title>Trade-off between light-utilization and light-protection in marine flavobacteria.</title>
        <authorList>
            <person name="Kumagai Y."/>
        </authorList>
    </citation>
    <scope>NUCLEOTIDE SEQUENCE [LARGE SCALE GENOMIC DNA]</scope>
    <source>
        <strain evidence="1 2">ATCC 700397</strain>
    </source>
</reference>